<protein>
    <recommendedName>
        <fullName evidence="3">DUF4177 domain-containing protein</fullName>
    </recommendedName>
</protein>
<proteinExistence type="predicted"/>
<comment type="caution">
    <text evidence="1">The sequence shown here is derived from an EMBL/GenBank/DDBJ whole genome shotgun (WGS) entry which is preliminary data.</text>
</comment>
<name>A0A6V8MN84_9BACT</name>
<gene>
    <name evidence="1" type="ORF">GMST_38130</name>
</gene>
<dbReference type="EMBL" id="BLXX01000014">
    <property type="protein sequence ID" value="GFO61488.1"/>
    <property type="molecule type" value="Genomic_DNA"/>
</dbReference>
<evidence type="ECO:0008006" key="3">
    <source>
        <dbReference type="Google" id="ProtNLM"/>
    </source>
</evidence>
<accession>A0A6V8MN84</accession>
<evidence type="ECO:0000313" key="2">
    <source>
        <dbReference type="Proteomes" id="UP000556026"/>
    </source>
</evidence>
<evidence type="ECO:0000313" key="1">
    <source>
        <dbReference type="EMBL" id="GFO61488.1"/>
    </source>
</evidence>
<sequence>MTWEYKIVYFCSEPLSDEPGYETNLHEGVRMLNELGAQGWELVQFLGHPVSDDSWKHHAVFKRPRGSAQVG</sequence>
<dbReference type="AlphaFoldDB" id="A0A6V8MN84"/>
<keyword evidence="2" id="KW-1185">Reference proteome</keyword>
<dbReference type="InterPro" id="IPR025234">
    <property type="entry name" value="YjzH-like"/>
</dbReference>
<dbReference type="RefSeq" id="WP_183356276.1">
    <property type="nucleotide sequence ID" value="NZ_BLXX01000014.1"/>
</dbReference>
<organism evidence="1 2">
    <name type="scientific">Geomonas silvestris</name>
    <dbReference type="NCBI Taxonomy" id="2740184"/>
    <lineage>
        <taxon>Bacteria</taxon>
        <taxon>Pseudomonadati</taxon>
        <taxon>Thermodesulfobacteriota</taxon>
        <taxon>Desulfuromonadia</taxon>
        <taxon>Geobacterales</taxon>
        <taxon>Geobacteraceae</taxon>
        <taxon>Geomonas</taxon>
    </lineage>
</organism>
<reference evidence="2" key="1">
    <citation type="submission" date="2020-06" db="EMBL/GenBank/DDBJ databases">
        <title>Draft genomic sequence of Geomonas sp. Red330.</title>
        <authorList>
            <person name="Itoh H."/>
            <person name="Zhenxing X."/>
            <person name="Ushijima N."/>
            <person name="Masuda Y."/>
            <person name="Shiratori Y."/>
            <person name="Senoo K."/>
        </authorList>
    </citation>
    <scope>NUCLEOTIDE SEQUENCE [LARGE SCALE GENOMIC DNA]</scope>
    <source>
        <strain evidence="2">Red330</strain>
    </source>
</reference>
<dbReference type="Proteomes" id="UP000556026">
    <property type="component" value="Unassembled WGS sequence"/>
</dbReference>
<dbReference type="Pfam" id="PF13783">
    <property type="entry name" value="DUF4177"/>
    <property type="match status" value="1"/>
</dbReference>